<accession>A0A3N4IWL5</accession>
<proteinExistence type="predicted"/>
<name>A0A3N4IWL5_9PEZI</name>
<reference evidence="1 2" key="1">
    <citation type="journal article" date="2018" name="Nat. Ecol. Evol.">
        <title>Pezizomycetes genomes reveal the molecular basis of ectomycorrhizal truffle lifestyle.</title>
        <authorList>
            <person name="Murat C."/>
            <person name="Payen T."/>
            <person name="Noel B."/>
            <person name="Kuo A."/>
            <person name="Morin E."/>
            <person name="Chen J."/>
            <person name="Kohler A."/>
            <person name="Krizsan K."/>
            <person name="Balestrini R."/>
            <person name="Da Silva C."/>
            <person name="Montanini B."/>
            <person name="Hainaut M."/>
            <person name="Levati E."/>
            <person name="Barry K.W."/>
            <person name="Belfiori B."/>
            <person name="Cichocki N."/>
            <person name="Clum A."/>
            <person name="Dockter R.B."/>
            <person name="Fauchery L."/>
            <person name="Guy J."/>
            <person name="Iotti M."/>
            <person name="Le Tacon F."/>
            <person name="Lindquist E.A."/>
            <person name="Lipzen A."/>
            <person name="Malagnac F."/>
            <person name="Mello A."/>
            <person name="Molinier V."/>
            <person name="Miyauchi S."/>
            <person name="Poulain J."/>
            <person name="Riccioni C."/>
            <person name="Rubini A."/>
            <person name="Sitrit Y."/>
            <person name="Splivallo R."/>
            <person name="Traeger S."/>
            <person name="Wang M."/>
            <person name="Zifcakova L."/>
            <person name="Wipf D."/>
            <person name="Zambonelli A."/>
            <person name="Paolocci F."/>
            <person name="Nowrousian M."/>
            <person name="Ottonello S."/>
            <person name="Baldrian P."/>
            <person name="Spatafora J.W."/>
            <person name="Henrissat B."/>
            <person name="Nagy L.G."/>
            <person name="Aury J.M."/>
            <person name="Wincker P."/>
            <person name="Grigoriev I.V."/>
            <person name="Bonfante P."/>
            <person name="Martin F.M."/>
        </authorList>
    </citation>
    <scope>NUCLEOTIDE SEQUENCE [LARGE SCALE GENOMIC DNA]</scope>
    <source>
        <strain evidence="1 2">120613-1</strain>
    </source>
</reference>
<evidence type="ECO:0000313" key="1">
    <source>
        <dbReference type="EMBL" id="RPA90593.1"/>
    </source>
</evidence>
<organism evidence="1 2">
    <name type="scientific">Choiromyces venosus 120613-1</name>
    <dbReference type="NCBI Taxonomy" id="1336337"/>
    <lineage>
        <taxon>Eukaryota</taxon>
        <taxon>Fungi</taxon>
        <taxon>Dikarya</taxon>
        <taxon>Ascomycota</taxon>
        <taxon>Pezizomycotina</taxon>
        <taxon>Pezizomycetes</taxon>
        <taxon>Pezizales</taxon>
        <taxon>Tuberaceae</taxon>
        <taxon>Choiromyces</taxon>
    </lineage>
</organism>
<sequence length="216" mass="24789">MRIPVVEIEKANEVVTAQIKRTLDFNSGKERLCQVIDIYLLSREWTALCTHSNHTPSVLTHKVLYETSLKTTSGSETAIEWDIAAAFKGLSIDIAGSRRQFTNHEVGEEEVTHRVQLPVQPGRTTTFYQRLYHFKTVTWFSLNNWRVFRAVNSENHAIRLETMHTIHADETMGSEDRLSGVGKLLVKRQDLIEDPLNRAFLHSEVDKYLKNRGIKG</sequence>
<dbReference type="Proteomes" id="UP000276215">
    <property type="component" value="Unassembled WGS sequence"/>
</dbReference>
<gene>
    <name evidence="1" type="ORF">L873DRAFT_402547</name>
</gene>
<protein>
    <submittedName>
        <fullName evidence="1">Uncharacterized protein</fullName>
    </submittedName>
</protein>
<evidence type="ECO:0000313" key="2">
    <source>
        <dbReference type="Proteomes" id="UP000276215"/>
    </source>
</evidence>
<keyword evidence="2" id="KW-1185">Reference proteome</keyword>
<dbReference type="OrthoDB" id="4684900at2759"/>
<dbReference type="AlphaFoldDB" id="A0A3N4IWL5"/>
<dbReference type="EMBL" id="ML120519">
    <property type="protein sequence ID" value="RPA90593.1"/>
    <property type="molecule type" value="Genomic_DNA"/>
</dbReference>